<dbReference type="InterPro" id="IPR011663">
    <property type="entry name" value="UTRA"/>
</dbReference>
<dbReference type="CDD" id="cd07377">
    <property type="entry name" value="WHTH_GntR"/>
    <property type="match status" value="1"/>
</dbReference>
<evidence type="ECO:0000259" key="4">
    <source>
        <dbReference type="PROSITE" id="PS50949"/>
    </source>
</evidence>
<dbReference type="EMBL" id="CP011541">
    <property type="protein sequence ID" value="AKK04172.1"/>
    <property type="molecule type" value="Genomic_DNA"/>
</dbReference>
<organism evidence="5 6">
    <name type="scientific">Corynebacterium epidermidicanis</name>
    <dbReference type="NCBI Taxonomy" id="1050174"/>
    <lineage>
        <taxon>Bacteria</taxon>
        <taxon>Bacillati</taxon>
        <taxon>Actinomycetota</taxon>
        <taxon>Actinomycetes</taxon>
        <taxon>Mycobacteriales</taxon>
        <taxon>Corynebacteriaceae</taxon>
        <taxon>Corynebacterium</taxon>
    </lineage>
</organism>
<name>A0A0G3GZE2_9CORY</name>
<keyword evidence="1" id="KW-0805">Transcription regulation</keyword>
<dbReference type="SMART" id="SM00345">
    <property type="entry name" value="HTH_GNTR"/>
    <property type="match status" value="1"/>
</dbReference>
<dbReference type="GO" id="GO:0003677">
    <property type="term" value="F:DNA binding"/>
    <property type="evidence" value="ECO:0007669"/>
    <property type="project" value="UniProtKB-KW"/>
</dbReference>
<dbReference type="PATRIC" id="fig|1050174.4.peg.2366"/>
<dbReference type="Gene3D" id="3.40.1410.10">
    <property type="entry name" value="Chorismate lyase-like"/>
    <property type="match status" value="1"/>
</dbReference>
<dbReference type="Gene3D" id="1.10.10.10">
    <property type="entry name" value="Winged helix-like DNA-binding domain superfamily/Winged helix DNA-binding domain"/>
    <property type="match status" value="1"/>
</dbReference>
<dbReference type="RefSeq" id="WP_047241054.1">
    <property type="nucleotide sequence ID" value="NZ_CP011541.1"/>
</dbReference>
<feature type="domain" description="HTH gntR-type" evidence="4">
    <location>
        <begin position="20"/>
        <end position="87"/>
    </location>
</feature>
<dbReference type="InterPro" id="IPR036390">
    <property type="entry name" value="WH_DNA-bd_sf"/>
</dbReference>
<evidence type="ECO:0000256" key="3">
    <source>
        <dbReference type="ARBA" id="ARBA00023163"/>
    </source>
</evidence>
<evidence type="ECO:0000256" key="2">
    <source>
        <dbReference type="ARBA" id="ARBA00023125"/>
    </source>
</evidence>
<dbReference type="PANTHER" id="PTHR44846">
    <property type="entry name" value="MANNOSYL-D-GLYCERATE TRANSPORT/METABOLISM SYSTEM REPRESSOR MNGR-RELATED"/>
    <property type="match status" value="1"/>
</dbReference>
<dbReference type="PROSITE" id="PS50949">
    <property type="entry name" value="HTH_GNTR"/>
    <property type="match status" value="1"/>
</dbReference>
<keyword evidence="2" id="KW-0238">DNA-binding</keyword>
<dbReference type="InterPro" id="IPR050679">
    <property type="entry name" value="Bact_HTH_transcr_reg"/>
</dbReference>
<dbReference type="GO" id="GO:0045892">
    <property type="term" value="P:negative regulation of DNA-templated transcription"/>
    <property type="evidence" value="ECO:0007669"/>
    <property type="project" value="TreeGrafter"/>
</dbReference>
<dbReference type="OrthoDB" id="7363114at2"/>
<reference evidence="5 6" key="1">
    <citation type="submission" date="2015-05" db="EMBL/GenBank/DDBJ databases">
        <title>Complete genome sequence of Corynebacterium epidermidicanis DSM 45586, isolated from the skin of a dog suffering from pruritus.</title>
        <authorList>
            <person name="Ruckert C."/>
            <person name="Albersmeier A."/>
            <person name="Winkler A."/>
            <person name="Tauch A."/>
        </authorList>
    </citation>
    <scope>NUCLEOTIDE SEQUENCE [LARGE SCALE GENOMIC DNA]</scope>
    <source>
        <strain evidence="5 6">DSM 45586</strain>
    </source>
</reference>
<dbReference type="InterPro" id="IPR036388">
    <property type="entry name" value="WH-like_DNA-bd_sf"/>
</dbReference>
<keyword evidence="3" id="KW-0804">Transcription</keyword>
<dbReference type="STRING" id="1050174.CEPID_11720"/>
<protein>
    <submittedName>
        <fullName evidence="5">Transcriptional regulator</fullName>
    </submittedName>
</protein>
<dbReference type="GO" id="GO:0003700">
    <property type="term" value="F:DNA-binding transcription factor activity"/>
    <property type="evidence" value="ECO:0007669"/>
    <property type="project" value="InterPro"/>
</dbReference>
<dbReference type="Pfam" id="PF07702">
    <property type="entry name" value="UTRA"/>
    <property type="match status" value="1"/>
</dbReference>
<dbReference type="Pfam" id="PF00392">
    <property type="entry name" value="GntR"/>
    <property type="match status" value="1"/>
</dbReference>
<dbReference type="AlphaFoldDB" id="A0A0G3GZE2"/>
<sequence length="250" mass="27297">MTASSDAYSLPVRALNDATKPKHAQLREILEEYCTSTLQAGDMLPGERILEDHFGVSRITVRRAIGDLVASGVLKRARGKGTFVAPSPLVSRLHLASFSQEMEAQQLASSSKILLSARACAPEEVCVFFGSEPSRFHTHLRRLRLGNGLPYAIDDAWYNSAYVPDLLENDVYNSVYAILGTEYGVPITDAIQTATAVAADEECAALLDVTPGTALLKIVRQSQSNGRPVECCSSLYRTDRYTLKTQVTRA</sequence>
<dbReference type="KEGG" id="cei:CEPID_11720"/>
<proteinExistence type="predicted"/>
<dbReference type="PANTHER" id="PTHR44846:SF1">
    <property type="entry name" value="MANNOSYL-D-GLYCERATE TRANSPORT_METABOLISM SYSTEM REPRESSOR MNGR-RELATED"/>
    <property type="match status" value="1"/>
</dbReference>
<dbReference type="SMART" id="SM00866">
    <property type="entry name" value="UTRA"/>
    <property type="match status" value="1"/>
</dbReference>
<accession>A0A0G3GZE2</accession>
<dbReference type="SUPFAM" id="SSF64288">
    <property type="entry name" value="Chorismate lyase-like"/>
    <property type="match status" value="1"/>
</dbReference>
<dbReference type="PRINTS" id="PR00035">
    <property type="entry name" value="HTHGNTR"/>
</dbReference>
<evidence type="ECO:0000256" key="1">
    <source>
        <dbReference type="ARBA" id="ARBA00023015"/>
    </source>
</evidence>
<dbReference type="InterPro" id="IPR028978">
    <property type="entry name" value="Chorismate_lyase_/UTRA_dom_sf"/>
</dbReference>
<gene>
    <name evidence="5" type="ORF">CEPID_11720</name>
</gene>
<dbReference type="InterPro" id="IPR000524">
    <property type="entry name" value="Tscrpt_reg_HTH_GntR"/>
</dbReference>
<keyword evidence="6" id="KW-1185">Reference proteome</keyword>
<evidence type="ECO:0000313" key="5">
    <source>
        <dbReference type="EMBL" id="AKK04172.1"/>
    </source>
</evidence>
<evidence type="ECO:0000313" key="6">
    <source>
        <dbReference type="Proteomes" id="UP000035368"/>
    </source>
</evidence>
<dbReference type="Proteomes" id="UP000035368">
    <property type="component" value="Chromosome"/>
</dbReference>
<dbReference type="SUPFAM" id="SSF46785">
    <property type="entry name" value="Winged helix' DNA-binding domain"/>
    <property type="match status" value="1"/>
</dbReference>